<feature type="compositionally biased region" description="Polar residues" evidence="2">
    <location>
        <begin position="659"/>
        <end position="672"/>
    </location>
</feature>
<reference evidence="4" key="1">
    <citation type="journal article" date="2006" name="PLoS Biol.">
        <title>Macronuclear genome sequence of the ciliate Tetrahymena thermophila, a model eukaryote.</title>
        <authorList>
            <person name="Eisen J.A."/>
            <person name="Coyne R.S."/>
            <person name="Wu M."/>
            <person name="Wu D."/>
            <person name="Thiagarajan M."/>
            <person name="Wortman J.R."/>
            <person name="Badger J.H."/>
            <person name="Ren Q."/>
            <person name="Amedeo P."/>
            <person name="Jones K.M."/>
            <person name="Tallon L.J."/>
            <person name="Delcher A.L."/>
            <person name="Salzberg S.L."/>
            <person name="Silva J.C."/>
            <person name="Haas B.J."/>
            <person name="Majoros W.H."/>
            <person name="Farzad M."/>
            <person name="Carlton J.M."/>
            <person name="Smith R.K. Jr."/>
            <person name="Garg J."/>
            <person name="Pearlman R.E."/>
            <person name="Karrer K.M."/>
            <person name="Sun L."/>
            <person name="Manning G."/>
            <person name="Elde N.C."/>
            <person name="Turkewitz A.P."/>
            <person name="Asai D.J."/>
            <person name="Wilkes D.E."/>
            <person name="Wang Y."/>
            <person name="Cai H."/>
            <person name="Collins K."/>
            <person name="Stewart B.A."/>
            <person name="Lee S.R."/>
            <person name="Wilamowska K."/>
            <person name="Weinberg Z."/>
            <person name="Ruzzo W.L."/>
            <person name="Wloga D."/>
            <person name="Gaertig J."/>
            <person name="Frankel J."/>
            <person name="Tsao C.-C."/>
            <person name="Gorovsky M.A."/>
            <person name="Keeling P.J."/>
            <person name="Waller R.F."/>
            <person name="Patron N.J."/>
            <person name="Cherry J.M."/>
            <person name="Stover N.A."/>
            <person name="Krieger C.J."/>
            <person name="del Toro C."/>
            <person name="Ryder H.F."/>
            <person name="Williamson S.C."/>
            <person name="Barbeau R.A."/>
            <person name="Hamilton E.P."/>
            <person name="Orias E."/>
        </authorList>
    </citation>
    <scope>NUCLEOTIDE SEQUENCE [LARGE SCALE GENOMIC DNA]</scope>
    <source>
        <strain evidence="4">SB210</strain>
    </source>
</reference>
<feature type="region of interest" description="Disordered" evidence="2">
    <location>
        <begin position="641"/>
        <end position="672"/>
    </location>
</feature>
<dbReference type="OMA" id="ANFRIQK"/>
<keyword evidence="1" id="KW-0175">Coiled coil</keyword>
<dbReference type="Proteomes" id="UP000009168">
    <property type="component" value="Unassembled WGS sequence"/>
</dbReference>
<evidence type="ECO:0000256" key="1">
    <source>
        <dbReference type="SAM" id="Coils"/>
    </source>
</evidence>
<feature type="coiled-coil region" evidence="1">
    <location>
        <begin position="194"/>
        <end position="454"/>
    </location>
</feature>
<organism evidence="3 4">
    <name type="scientific">Tetrahymena thermophila (strain SB210)</name>
    <dbReference type="NCBI Taxonomy" id="312017"/>
    <lineage>
        <taxon>Eukaryota</taxon>
        <taxon>Sar</taxon>
        <taxon>Alveolata</taxon>
        <taxon>Ciliophora</taxon>
        <taxon>Intramacronucleata</taxon>
        <taxon>Oligohymenophorea</taxon>
        <taxon>Hymenostomatida</taxon>
        <taxon>Tetrahymenina</taxon>
        <taxon>Tetrahymenidae</taxon>
        <taxon>Tetrahymena</taxon>
    </lineage>
</organism>
<evidence type="ECO:0000313" key="4">
    <source>
        <dbReference type="Proteomes" id="UP000009168"/>
    </source>
</evidence>
<accession>Q22AC4</accession>
<name>Q22AC4_TETTS</name>
<dbReference type="HOGENOM" id="CLU_353575_0_0_1"/>
<dbReference type="AlphaFoldDB" id="Q22AC4"/>
<dbReference type="KEGG" id="tet:TTHERM_01248840"/>
<keyword evidence="4" id="KW-1185">Reference proteome</keyword>
<evidence type="ECO:0000313" key="3">
    <source>
        <dbReference type="EMBL" id="EAR82225.1"/>
    </source>
</evidence>
<dbReference type="EMBL" id="GG662515">
    <property type="protein sequence ID" value="EAR82225.1"/>
    <property type="molecule type" value="Genomic_DNA"/>
</dbReference>
<protein>
    <submittedName>
        <fullName evidence="3">Uncharacterized protein</fullName>
    </submittedName>
</protein>
<proteinExistence type="predicted"/>
<dbReference type="GeneID" id="7841158"/>
<dbReference type="RefSeq" id="XP_001029888.1">
    <property type="nucleotide sequence ID" value="XM_001029888.1"/>
</dbReference>
<sequence>MSIIERKSEQFSPYKNQKSQVNKILHHVDLEQRNRNNSFDGQIRFRQKMMPLQSNGNSPKQHVFQSSPKFQENDSSLLKQFSNYSNSLSNLVINKSTGDASGIQSSSSNPNGMNRFNNFQSFSPLQRDNLQEDYLLKNSIIKQPNQVYQQNIFSVSKYTPEKRGLSQSPSPFKISDLQTTQFNVNQQSLDVKNSRAYLKAMKALQNKVKEVENLKQGEIEVLKQTLQEKEEIIKKINEQLNELKVASDKMEKKLIKDTDIFTKLESNLKEKLKTVEKENDDYIQHCNFYKSEIESLKEKIGQVESLSKKEVKGLLKEKSQLKDQIHLANQEEQIYKQQIKDLQLQNKNLIQNMESLELRYRHMEQSYKNQINSSESDLNNSLKQLQLQLLEKDDQIRRLKQDNITLNSDIEITRQKYDEVCSQFEDEKRKNQHLEEENRQLSEKIQEIIRDNENMRSFCQATREMNNKLLNSFSTSRLNETQQNQIFFKSGNQNQHSFSQSGNFQASQSLSETANNQNIILIQDDLQQQQQLQQQNQNRNSSTNLLQTISNVASALPPSQKQIQIIENIEPNQYKNIESILKKDKYYINQGLTYANQAAKKNDKNQFNMQKEEPIEDNQEQKQYKYSQSNVLNSQNSLKHIQSTQISNQQRSQYEENTKSLQRQGSMNQRESNRIQRTLNFSDQKHKNSQETFRTAAQLSQYYQENNNNQQLKSRYEYEQVIQAVLDTEKNLVELNHTYQKLAEDIYNFEGDEIYITVLKKKMLDLKEKISIKQEFLEEMKTRENILAQSILTNI</sequence>
<gene>
    <name evidence="3" type="ORF">TTHERM_01248840</name>
</gene>
<evidence type="ECO:0000256" key="2">
    <source>
        <dbReference type="SAM" id="MobiDB-lite"/>
    </source>
</evidence>
<dbReference type="InParanoid" id="Q22AC4"/>
<feature type="compositionally biased region" description="Polar residues" evidence="2">
    <location>
        <begin position="641"/>
        <end position="652"/>
    </location>
</feature>